<evidence type="ECO:0000313" key="15">
    <source>
        <dbReference type="EMBL" id="RJE16474.1"/>
    </source>
</evidence>
<keyword evidence="8 14" id="KW-0106">Calcium</keyword>
<dbReference type="Pfam" id="PF03211">
    <property type="entry name" value="Pectate_lyase"/>
    <property type="match status" value="1"/>
</dbReference>
<dbReference type="GO" id="GO:0071555">
    <property type="term" value="P:cell wall organization"/>
    <property type="evidence" value="ECO:0007669"/>
    <property type="project" value="UniProtKB-KW"/>
</dbReference>
<evidence type="ECO:0000256" key="7">
    <source>
        <dbReference type="ARBA" id="ARBA00022729"/>
    </source>
</evidence>
<dbReference type="EMBL" id="MVGC01004655">
    <property type="protein sequence ID" value="RJE16474.1"/>
    <property type="molecule type" value="Genomic_DNA"/>
</dbReference>
<evidence type="ECO:0000256" key="2">
    <source>
        <dbReference type="ARBA" id="ARBA00001913"/>
    </source>
</evidence>
<evidence type="ECO:0000256" key="8">
    <source>
        <dbReference type="ARBA" id="ARBA00022837"/>
    </source>
</evidence>
<dbReference type="InterPro" id="IPR004898">
    <property type="entry name" value="Pectate_lyase_PlyH/PlyE-like"/>
</dbReference>
<dbReference type="Gene3D" id="2.160.20.10">
    <property type="entry name" value="Single-stranded right-handed beta-helix, Pectin lyase-like"/>
    <property type="match status" value="1"/>
</dbReference>
<dbReference type="AlphaFoldDB" id="A0A3A2ZAK3"/>
<evidence type="ECO:0000256" key="11">
    <source>
        <dbReference type="ARBA" id="ARBA00023316"/>
    </source>
</evidence>
<keyword evidence="9 14" id="KW-0456">Lyase</keyword>
<evidence type="ECO:0000256" key="5">
    <source>
        <dbReference type="ARBA" id="ARBA00012272"/>
    </source>
</evidence>
<dbReference type="GO" id="GO:0045490">
    <property type="term" value="P:pectin catabolic process"/>
    <property type="evidence" value="ECO:0007669"/>
    <property type="project" value="TreeGrafter"/>
</dbReference>
<keyword evidence="10" id="KW-0119">Carbohydrate metabolism</keyword>
<evidence type="ECO:0000256" key="4">
    <source>
        <dbReference type="ARBA" id="ARBA00006463"/>
    </source>
</evidence>
<evidence type="ECO:0000256" key="12">
    <source>
        <dbReference type="ARBA" id="ARBA00023326"/>
    </source>
</evidence>
<protein>
    <recommendedName>
        <fullName evidence="5 14">Pectate lyase</fullName>
        <ecNumber evidence="5 14">4.2.2.2</ecNumber>
    </recommendedName>
</protein>
<evidence type="ECO:0000256" key="3">
    <source>
        <dbReference type="ARBA" id="ARBA00004613"/>
    </source>
</evidence>
<keyword evidence="12" id="KW-0624">Polysaccharide degradation</keyword>
<keyword evidence="7" id="KW-0732">Signal</keyword>
<dbReference type="GO" id="GO:0030570">
    <property type="term" value="F:pectate lyase activity"/>
    <property type="evidence" value="ECO:0007669"/>
    <property type="project" value="UniProtKB-UniRule"/>
</dbReference>
<evidence type="ECO:0000256" key="13">
    <source>
        <dbReference type="ARBA" id="ARBA00025679"/>
    </source>
</evidence>
<dbReference type="SUPFAM" id="SSF51126">
    <property type="entry name" value="Pectin lyase-like"/>
    <property type="match status" value="1"/>
</dbReference>
<comment type="caution">
    <text evidence="15">The sequence shown here is derived from an EMBL/GenBank/DDBJ whole genome shotgun (WGS) entry which is preliminary data.</text>
</comment>
<evidence type="ECO:0000256" key="10">
    <source>
        <dbReference type="ARBA" id="ARBA00023277"/>
    </source>
</evidence>
<sequence length="64" mass="6791">HNTGGTVNIDGFTVYDFGKLYRSCGNCDEMPKRTVTMSNVVAVSGKKLAGVNQNFGDTATIDSS</sequence>
<comment type="catalytic activity">
    <reaction evidence="1 14">
        <text>Eliminative cleavage of (1-&gt;4)-alpha-D-galacturonan to give oligosaccharides with 4-deoxy-alpha-D-galact-4-enuronosyl groups at their non-reducing ends.</text>
        <dbReference type="EC" id="4.2.2.2"/>
    </reaction>
</comment>
<feature type="non-terminal residue" evidence="15">
    <location>
        <position position="1"/>
    </location>
</feature>
<dbReference type="InterPro" id="IPR012334">
    <property type="entry name" value="Pectin_lyas_fold"/>
</dbReference>
<organism evidence="15 16">
    <name type="scientific">Aspergillus sclerotialis</name>
    <dbReference type="NCBI Taxonomy" id="2070753"/>
    <lineage>
        <taxon>Eukaryota</taxon>
        <taxon>Fungi</taxon>
        <taxon>Dikarya</taxon>
        <taxon>Ascomycota</taxon>
        <taxon>Pezizomycotina</taxon>
        <taxon>Eurotiomycetes</taxon>
        <taxon>Eurotiomycetidae</taxon>
        <taxon>Eurotiales</taxon>
        <taxon>Aspergillaceae</taxon>
        <taxon>Aspergillus</taxon>
        <taxon>Aspergillus subgen. Polypaecilum</taxon>
    </lineage>
</organism>
<evidence type="ECO:0000256" key="1">
    <source>
        <dbReference type="ARBA" id="ARBA00000695"/>
    </source>
</evidence>
<keyword evidence="11" id="KW-0961">Cell wall biogenesis/degradation</keyword>
<feature type="non-terminal residue" evidence="15">
    <location>
        <position position="64"/>
    </location>
</feature>
<comment type="cofactor">
    <cofactor evidence="2 14">
        <name>Ca(2+)</name>
        <dbReference type="ChEBI" id="CHEBI:29108"/>
    </cofactor>
</comment>
<dbReference type="STRING" id="2070753.A0A3A2ZAK3"/>
<gene>
    <name evidence="15" type="ORF">PHISCL_11189</name>
</gene>
<comment type="subcellular location">
    <subcellularLocation>
        <location evidence="3 14">Secreted</location>
    </subcellularLocation>
</comment>
<name>A0A3A2ZAK3_9EURO</name>
<proteinExistence type="inferred from homology"/>
<dbReference type="OrthoDB" id="441042at2759"/>
<dbReference type="EC" id="4.2.2.2" evidence="5 14"/>
<comment type="function">
    <text evidence="13 14">Pectinolytic enzyme consist of four classes of enzymes: pectin lyase, polygalacturonase, pectin methylesterase and rhamnogalacturonase. Among pectinolytic enzymes, pectin lyase is the most important in depolymerization of pectin, since it cleaves internal glycosidic bonds of highly methylated pectins. Favors pectate, the anion, over pectin, the methyl ester.</text>
</comment>
<dbReference type="PANTHER" id="PTHR33407">
    <property type="entry name" value="PECTATE LYASE F-RELATED"/>
    <property type="match status" value="1"/>
</dbReference>
<dbReference type="InterPro" id="IPR011050">
    <property type="entry name" value="Pectin_lyase_fold/virulence"/>
</dbReference>
<evidence type="ECO:0000256" key="14">
    <source>
        <dbReference type="RuleBase" id="RU367009"/>
    </source>
</evidence>
<dbReference type="PANTHER" id="PTHR33407:SF11">
    <property type="entry name" value="PECTATE LYASE H-RELATED"/>
    <property type="match status" value="1"/>
</dbReference>
<dbReference type="Proteomes" id="UP000266188">
    <property type="component" value="Unassembled WGS sequence"/>
</dbReference>
<evidence type="ECO:0000256" key="6">
    <source>
        <dbReference type="ARBA" id="ARBA00022525"/>
    </source>
</evidence>
<evidence type="ECO:0000313" key="16">
    <source>
        <dbReference type="Proteomes" id="UP000266188"/>
    </source>
</evidence>
<keyword evidence="6 14" id="KW-0964">Secreted</keyword>
<keyword evidence="16" id="KW-1185">Reference proteome</keyword>
<reference evidence="16" key="1">
    <citation type="submission" date="2017-02" db="EMBL/GenBank/DDBJ databases">
        <authorList>
            <person name="Tafer H."/>
            <person name="Lopandic K."/>
        </authorList>
    </citation>
    <scope>NUCLEOTIDE SEQUENCE [LARGE SCALE GENOMIC DNA]</scope>
    <source>
        <strain evidence="16">CBS 366.77</strain>
    </source>
</reference>
<comment type="similarity">
    <text evidence="4 14">Belongs to the polysaccharide lyase 3 family.</text>
</comment>
<dbReference type="GO" id="GO:0005576">
    <property type="term" value="C:extracellular region"/>
    <property type="evidence" value="ECO:0007669"/>
    <property type="project" value="UniProtKB-SubCell"/>
</dbReference>
<evidence type="ECO:0000256" key="9">
    <source>
        <dbReference type="ARBA" id="ARBA00023239"/>
    </source>
</evidence>
<accession>A0A3A2ZAK3</accession>